<keyword evidence="5 10" id="KW-0548">Nucleotidyltransferase</keyword>
<feature type="region of interest" description="Disordered" evidence="11">
    <location>
        <begin position="216"/>
        <end position="251"/>
    </location>
</feature>
<dbReference type="PROSITE" id="PS00900">
    <property type="entry name" value="RNA_POL_PHAGE_1"/>
    <property type="match status" value="1"/>
</dbReference>
<dbReference type="EC" id="2.7.7.6" evidence="2 10"/>
<dbReference type="PROSITE" id="PS51375">
    <property type="entry name" value="PPR"/>
    <property type="match status" value="1"/>
</dbReference>
<dbReference type="InterPro" id="IPR037159">
    <property type="entry name" value="RNA_POL_N_sf"/>
</dbReference>
<dbReference type="PANTHER" id="PTHR10102:SF0">
    <property type="entry name" value="DNA-DIRECTED RNA POLYMERASE, MITOCHONDRIAL"/>
    <property type="match status" value="1"/>
</dbReference>
<comment type="function">
    <text evidence="10">DNA-dependent RNA polymerase catalyzes the transcription of DNA into RNA using the four ribonucleoside triphosphates as substrates.</text>
</comment>
<dbReference type="InterPro" id="IPR002092">
    <property type="entry name" value="DNA-dir_Rpol_phage-type"/>
</dbReference>
<dbReference type="Gene3D" id="1.10.150.20">
    <property type="entry name" value="5' to 3' exonuclease, C-terminal subdomain"/>
    <property type="match status" value="1"/>
</dbReference>
<dbReference type="GO" id="GO:0034245">
    <property type="term" value="C:mitochondrial DNA-directed RNA polymerase complex"/>
    <property type="evidence" value="ECO:0007669"/>
    <property type="project" value="TreeGrafter"/>
</dbReference>
<evidence type="ECO:0000256" key="4">
    <source>
        <dbReference type="ARBA" id="ARBA00022679"/>
    </source>
</evidence>
<evidence type="ECO:0000256" key="8">
    <source>
        <dbReference type="ARBA" id="ARBA00048552"/>
    </source>
</evidence>
<dbReference type="SMART" id="SM01311">
    <property type="entry name" value="RPOL_N"/>
    <property type="match status" value="1"/>
</dbReference>
<dbReference type="GO" id="GO:0001018">
    <property type="term" value="F:mitochondrial promoter sequence-specific DNA binding"/>
    <property type="evidence" value="ECO:0007669"/>
    <property type="project" value="TreeGrafter"/>
</dbReference>
<proteinExistence type="inferred from homology"/>
<dbReference type="GO" id="GO:0071897">
    <property type="term" value="P:DNA biosynthetic process"/>
    <property type="evidence" value="ECO:0007669"/>
    <property type="project" value="UniProtKB-ARBA"/>
</dbReference>
<comment type="similarity">
    <text evidence="1 10">Belongs to the phage and mitochondrial RNA polymerase family.</text>
</comment>
<dbReference type="InterPro" id="IPR011990">
    <property type="entry name" value="TPR-like_helical_dom_sf"/>
</dbReference>
<dbReference type="InterPro" id="IPR029262">
    <property type="entry name" value="RPOL_N"/>
</dbReference>
<dbReference type="NCBIfam" id="TIGR00756">
    <property type="entry name" value="PPR"/>
    <property type="match status" value="1"/>
</dbReference>
<dbReference type="Pfam" id="PF00940">
    <property type="entry name" value="RNA_pol"/>
    <property type="match status" value="1"/>
</dbReference>
<dbReference type="InterPro" id="IPR046950">
    <property type="entry name" value="DNA-dir_Rpol_C_phage-type"/>
</dbReference>
<dbReference type="Pfam" id="PF14700">
    <property type="entry name" value="RPOL_N"/>
    <property type="match status" value="1"/>
</dbReference>
<evidence type="ECO:0000259" key="12">
    <source>
        <dbReference type="SMART" id="SM01311"/>
    </source>
</evidence>
<evidence type="ECO:0000256" key="3">
    <source>
        <dbReference type="ARBA" id="ARBA00022478"/>
    </source>
</evidence>
<dbReference type="Pfam" id="PF13041">
    <property type="entry name" value="PPR_2"/>
    <property type="match status" value="1"/>
</dbReference>
<evidence type="ECO:0000313" key="13">
    <source>
        <dbReference type="EMBL" id="JAP80043.1"/>
    </source>
</evidence>
<accession>A0A131YL62</accession>
<dbReference type="FunFam" id="1.10.150.20:FF:000031">
    <property type="entry name" value="DNA-directed RNA polymerase"/>
    <property type="match status" value="1"/>
</dbReference>
<keyword evidence="3 10" id="KW-0240">DNA-directed RNA polymerase</keyword>
<dbReference type="PROSITE" id="PS00489">
    <property type="entry name" value="RNA_POL_PHAGE_2"/>
    <property type="match status" value="1"/>
</dbReference>
<dbReference type="Gene3D" id="1.10.1320.10">
    <property type="entry name" value="DNA-directed RNA polymerase, N-terminal domain"/>
    <property type="match status" value="1"/>
</dbReference>
<evidence type="ECO:0000256" key="10">
    <source>
        <dbReference type="RuleBase" id="RU003805"/>
    </source>
</evidence>
<evidence type="ECO:0000256" key="9">
    <source>
        <dbReference type="PROSITE-ProRule" id="PRU00708"/>
    </source>
</evidence>
<name>A0A131YL62_RHIAP</name>
<organism evidence="13">
    <name type="scientific">Rhipicephalus appendiculatus</name>
    <name type="common">Brown ear tick</name>
    <dbReference type="NCBI Taxonomy" id="34631"/>
    <lineage>
        <taxon>Eukaryota</taxon>
        <taxon>Metazoa</taxon>
        <taxon>Ecdysozoa</taxon>
        <taxon>Arthropoda</taxon>
        <taxon>Chelicerata</taxon>
        <taxon>Arachnida</taxon>
        <taxon>Acari</taxon>
        <taxon>Parasitiformes</taxon>
        <taxon>Ixodida</taxon>
        <taxon>Ixodoidea</taxon>
        <taxon>Ixodidae</taxon>
        <taxon>Rhipicephalinae</taxon>
        <taxon>Rhipicephalus</taxon>
        <taxon>Rhipicephalus</taxon>
    </lineage>
</organism>
<feature type="repeat" description="PPR" evidence="9">
    <location>
        <begin position="313"/>
        <end position="347"/>
    </location>
</feature>
<evidence type="ECO:0000256" key="6">
    <source>
        <dbReference type="ARBA" id="ARBA00022946"/>
    </source>
</evidence>
<dbReference type="GO" id="GO:0006390">
    <property type="term" value="P:mitochondrial transcription"/>
    <property type="evidence" value="ECO:0007669"/>
    <property type="project" value="TreeGrafter"/>
</dbReference>
<keyword evidence="4 10" id="KW-0808">Transferase</keyword>
<dbReference type="InterPro" id="IPR002885">
    <property type="entry name" value="PPR_rpt"/>
</dbReference>
<dbReference type="EMBL" id="GEDV01008514">
    <property type="protein sequence ID" value="JAP80043.1"/>
    <property type="molecule type" value="Transcribed_RNA"/>
</dbReference>
<comment type="catalytic activity">
    <reaction evidence="8 10">
        <text>RNA(n) + a ribonucleoside 5'-triphosphate = RNA(n+1) + diphosphate</text>
        <dbReference type="Rhea" id="RHEA:21248"/>
        <dbReference type="Rhea" id="RHEA-COMP:14527"/>
        <dbReference type="Rhea" id="RHEA-COMP:17342"/>
        <dbReference type="ChEBI" id="CHEBI:33019"/>
        <dbReference type="ChEBI" id="CHEBI:61557"/>
        <dbReference type="ChEBI" id="CHEBI:140395"/>
        <dbReference type="EC" id="2.7.7.6"/>
    </reaction>
</comment>
<evidence type="ECO:0000256" key="1">
    <source>
        <dbReference type="ARBA" id="ARBA00009493"/>
    </source>
</evidence>
<evidence type="ECO:0000256" key="11">
    <source>
        <dbReference type="SAM" id="MobiDB-lite"/>
    </source>
</evidence>
<reference evidence="13" key="1">
    <citation type="journal article" date="2016" name="Ticks Tick Borne Dis.">
        <title>De novo assembly and annotation of the salivary gland transcriptome of Rhipicephalus appendiculatus male and female ticks during blood feeding.</title>
        <authorList>
            <person name="de Castro M.H."/>
            <person name="de Klerk D."/>
            <person name="Pienaar R."/>
            <person name="Latif A.A."/>
            <person name="Rees D.J."/>
            <person name="Mans B.J."/>
        </authorList>
    </citation>
    <scope>NUCLEOTIDE SEQUENCE</scope>
    <source>
        <tissue evidence="13">Salivary glands</tissue>
    </source>
</reference>
<dbReference type="GO" id="GO:0003899">
    <property type="term" value="F:DNA-directed RNA polymerase activity"/>
    <property type="evidence" value="ECO:0007669"/>
    <property type="project" value="UniProtKB-EC"/>
</dbReference>
<dbReference type="SUPFAM" id="SSF56672">
    <property type="entry name" value="DNA/RNA polymerases"/>
    <property type="match status" value="1"/>
</dbReference>
<evidence type="ECO:0000256" key="5">
    <source>
        <dbReference type="ARBA" id="ARBA00022695"/>
    </source>
</evidence>
<feature type="domain" description="DNA-directed RNA polymerase N-terminal" evidence="12">
    <location>
        <begin position="458"/>
        <end position="771"/>
    </location>
</feature>
<keyword evidence="7 10" id="KW-0804">Transcription</keyword>
<dbReference type="FunFam" id="1.10.287.280:FF:000001">
    <property type="entry name" value="DNA-directed RNA polymerase"/>
    <property type="match status" value="1"/>
</dbReference>
<evidence type="ECO:0000256" key="7">
    <source>
        <dbReference type="ARBA" id="ARBA00023163"/>
    </source>
</evidence>
<dbReference type="PANTHER" id="PTHR10102">
    <property type="entry name" value="DNA-DIRECTED RNA POLYMERASE, MITOCHONDRIAL"/>
    <property type="match status" value="1"/>
</dbReference>
<sequence length="1306" mass="148775">MYNSVFRKCSLACDHLRSVRRLLWTLRSANHTQGGARCEDTARTLLEHRCPNERSQAMRYATSAEPSYKPKTRKTKVGKQRRNQYRELMKVLEAHKMKLEGTGQLSNGSTYHRKEIILTIPSTCNVISLPINCAGCTITCEKCAYDTEVPAVDNYDEVVAALDVPSTSSQGFLRESLSGEVEDLAAIQGATDIMPPVLPFAPHLAERFDVDLTEDDLHGPLEEPVTSKPAISSATKKKTDPSTLRLSPSQHDKVAKIKKADLDRLAQEMQIRVSMRAFVEVCVHANMLDKALSALHHHRHRTKEQKKGITVVDIGIYNTLIRGYAAKGKLSRVQEVMHTMEHDRIKPNAATFASLLECHALQSNFSRENVEKVIEEMKAHDITPQQLFKDCKFLGNQRERVLEAIQKVMPDFVPEPSAFPRNYDCKLLRKLKNQKALHKPHETPGDLPTVEELRQCAREQIGLETDGQITVQSVAKQTNPSEKVLQMRKQVQELEASWKVKLKGAFVKNTRSLLSHSYMHRGMSLYPYLCVLEPDAYVNIMLQEVRALAMSSETFSPSLLMLHHGVGVKVMTRYMTAVKERNGIASKVSTLYDKYLEYCLQPELWSKYTAREWWQRLNTENCEGPSLDVEISHWPFHAAVGIGRFLYDIIFHEVKIDINAMRPSSTKAMVPAFYNIYRTVGVRTKEEIKPHPLLSKLYREASLEELAFDVGLVPMVCPPLPWSDVNSGIFLLTQTPLVRLPETAQQQKMVLEDTPVQQMYPSFDSLNILGLCPWRINKPVLDLVIDVFLNKGSAELDIPIPPSEHPAPPKFEPGMSKADKVKITRERLLNKRRRAEMYSLWCDALYKLSIANHFRDRVFWFPHNMDFRGRVYPCPPHFNHLGSDVVRGILLFARGEPLGEKGLDWLKIHLVNLTGLKKREPVSERLRYANEMMPEILDSADYPMTGRRWWTKSDEPWQTLACCKEVAAAVRSPDPTRHICYLPVHQDGSCNGLQHYAALGRDAQGGAQVNLQPADRPQDVYSGVAALVEQERQKDAANGLQIAKVLEGHIKRKVVKQTVMTVVYGVTRFGAHLQILKQLKDLDEFPQEHCWAAAHYLVQKTFLSLQQMFTATREIQDWFTICAKMISYVCCQPVSWVTPLGLPVIQPYHKPTSVKSPISYGDRISPEYRTIFEMHQRPNVMKQKNGFPPNFIHSLDSCHMMLTAIFCQKAGIQFVSVHDCYWTHPNTVDIMNKICREQFVALHSEPILEDLSKHFMRTFGYKESEMAGVNKAAELAMQNLNKVIQRIPEKGSFKLENVLDSVYFFS</sequence>
<dbReference type="InterPro" id="IPR043502">
    <property type="entry name" value="DNA/RNA_pol_sf"/>
</dbReference>
<keyword evidence="6" id="KW-0809">Transit peptide</keyword>
<dbReference type="Gene3D" id="1.10.287.280">
    <property type="match status" value="1"/>
</dbReference>
<evidence type="ECO:0000256" key="2">
    <source>
        <dbReference type="ARBA" id="ARBA00012418"/>
    </source>
</evidence>
<protein>
    <recommendedName>
        <fullName evidence="2 10">DNA-directed RNA polymerase</fullName>
        <ecNumber evidence="2 10">2.7.7.6</ecNumber>
    </recommendedName>
</protein>
<dbReference type="Gene3D" id="1.25.40.10">
    <property type="entry name" value="Tetratricopeptide repeat domain"/>
    <property type="match status" value="1"/>
</dbReference>